<name>A0ABZ0Q9N1_9VIBR</name>
<feature type="region of interest" description="Disordered" evidence="1">
    <location>
        <begin position="39"/>
        <end position="59"/>
    </location>
</feature>
<evidence type="ECO:0000256" key="1">
    <source>
        <dbReference type="SAM" id="MobiDB-lite"/>
    </source>
</evidence>
<evidence type="ECO:0000313" key="3">
    <source>
        <dbReference type="Proteomes" id="UP001304071"/>
    </source>
</evidence>
<evidence type="ECO:0000313" key="2">
    <source>
        <dbReference type="EMBL" id="WPC72711.1"/>
    </source>
</evidence>
<gene>
    <name evidence="2" type="ORF">R8Z52_11290</name>
</gene>
<sequence length="59" mass="6919">MGMVLFSNNEIDNMNVDKQRFIEQTFAYFSLSREELEQLEDPTESLDDIDNNDGVVSQW</sequence>
<dbReference type="RefSeq" id="WP_261892352.1">
    <property type="nucleotide sequence ID" value="NZ_AP024895.1"/>
</dbReference>
<proteinExistence type="predicted"/>
<organism evidence="2 3">
    <name type="scientific">Vibrio porteresiae DSM 19223</name>
    <dbReference type="NCBI Taxonomy" id="1123496"/>
    <lineage>
        <taxon>Bacteria</taxon>
        <taxon>Pseudomonadati</taxon>
        <taxon>Pseudomonadota</taxon>
        <taxon>Gammaproteobacteria</taxon>
        <taxon>Vibrionales</taxon>
        <taxon>Vibrionaceae</taxon>
        <taxon>Vibrio</taxon>
    </lineage>
</organism>
<accession>A0ABZ0Q9N1</accession>
<keyword evidence="3" id="KW-1185">Reference proteome</keyword>
<dbReference type="Proteomes" id="UP001304071">
    <property type="component" value="Chromosome 1"/>
</dbReference>
<feature type="compositionally biased region" description="Acidic residues" evidence="1">
    <location>
        <begin position="39"/>
        <end position="51"/>
    </location>
</feature>
<reference evidence="2 3" key="1">
    <citation type="submission" date="2023-11" db="EMBL/GenBank/DDBJ databases">
        <title>Plant-associative lifestyle of Vibrio porteresiae and its evolutionary dynamics.</title>
        <authorList>
            <person name="Rameshkumar N."/>
            <person name="Kirti K."/>
        </authorList>
    </citation>
    <scope>NUCLEOTIDE SEQUENCE [LARGE SCALE GENOMIC DNA]</scope>
    <source>
        <strain evidence="2 3">MSSRF30</strain>
    </source>
</reference>
<dbReference type="EMBL" id="CP138203">
    <property type="protein sequence ID" value="WPC72711.1"/>
    <property type="molecule type" value="Genomic_DNA"/>
</dbReference>
<protein>
    <submittedName>
        <fullName evidence="2">Uncharacterized protein</fullName>
    </submittedName>
</protein>